<reference evidence="1 2" key="1">
    <citation type="submission" date="2020-08" db="EMBL/GenBank/DDBJ databases">
        <authorList>
            <person name="Koutsovoulos G."/>
            <person name="Danchin GJ E."/>
        </authorList>
    </citation>
    <scope>NUCLEOTIDE SEQUENCE [LARGE SCALE GENOMIC DNA]</scope>
</reference>
<name>A0A6V7UEM3_MELEN</name>
<sequence length="49" mass="5785">MRRKNKRVPLLTPKLQKPMKNADSICGQARSQLDIYYKHYSILLVFHAL</sequence>
<comment type="caution">
    <text evidence="1">The sequence shown here is derived from an EMBL/GenBank/DDBJ whole genome shotgun (WGS) entry which is preliminary data.</text>
</comment>
<dbReference type="AlphaFoldDB" id="A0A6V7UEM3"/>
<protein>
    <submittedName>
        <fullName evidence="1">Uncharacterized protein</fullName>
    </submittedName>
</protein>
<evidence type="ECO:0000313" key="2">
    <source>
        <dbReference type="Proteomes" id="UP000580250"/>
    </source>
</evidence>
<gene>
    <name evidence="1" type="ORF">MENT_LOCUS11450</name>
</gene>
<organism evidence="1 2">
    <name type="scientific">Meloidogyne enterolobii</name>
    <name type="common">Root-knot nematode worm</name>
    <name type="synonym">Meloidogyne mayaguensis</name>
    <dbReference type="NCBI Taxonomy" id="390850"/>
    <lineage>
        <taxon>Eukaryota</taxon>
        <taxon>Metazoa</taxon>
        <taxon>Ecdysozoa</taxon>
        <taxon>Nematoda</taxon>
        <taxon>Chromadorea</taxon>
        <taxon>Rhabditida</taxon>
        <taxon>Tylenchina</taxon>
        <taxon>Tylenchomorpha</taxon>
        <taxon>Tylenchoidea</taxon>
        <taxon>Meloidogynidae</taxon>
        <taxon>Meloidogyninae</taxon>
        <taxon>Meloidogyne</taxon>
    </lineage>
</organism>
<evidence type="ECO:0000313" key="1">
    <source>
        <dbReference type="EMBL" id="CAD2154284.1"/>
    </source>
</evidence>
<dbReference type="Proteomes" id="UP000580250">
    <property type="component" value="Unassembled WGS sequence"/>
</dbReference>
<dbReference type="EMBL" id="CAJEWN010000055">
    <property type="protein sequence ID" value="CAD2154284.1"/>
    <property type="molecule type" value="Genomic_DNA"/>
</dbReference>
<accession>A0A6V7UEM3</accession>
<proteinExistence type="predicted"/>